<keyword evidence="3" id="KW-1185">Reference proteome</keyword>
<proteinExistence type="predicted"/>
<gene>
    <name evidence="2" type="ORF">J2T22_001118</name>
</gene>
<comment type="caution">
    <text evidence="2">The sequence shown here is derived from an EMBL/GenBank/DDBJ whole genome shotgun (WGS) entry which is preliminary data.</text>
</comment>
<evidence type="ECO:0000256" key="1">
    <source>
        <dbReference type="SAM" id="Phobius"/>
    </source>
</evidence>
<evidence type="ECO:0000313" key="3">
    <source>
        <dbReference type="Proteomes" id="UP001226389"/>
    </source>
</evidence>
<reference evidence="2 3" key="1">
    <citation type="submission" date="2023-07" db="EMBL/GenBank/DDBJ databases">
        <title>Sorghum-associated microbial communities from plants grown in Nebraska, USA.</title>
        <authorList>
            <person name="Schachtman D."/>
        </authorList>
    </citation>
    <scope>NUCLEOTIDE SEQUENCE [LARGE SCALE GENOMIC DNA]</scope>
    <source>
        <strain evidence="2 3">DS994</strain>
    </source>
</reference>
<keyword evidence="1" id="KW-0812">Transmembrane</keyword>
<organism evidence="2 3">
    <name type="scientific">Pseudarthrobacter defluvii</name>
    <dbReference type="NCBI Taxonomy" id="410837"/>
    <lineage>
        <taxon>Bacteria</taxon>
        <taxon>Bacillati</taxon>
        <taxon>Actinomycetota</taxon>
        <taxon>Actinomycetes</taxon>
        <taxon>Micrococcales</taxon>
        <taxon>Micrococcaceae</taxon>
        <taxon>Pseudarthrobacter</taxon>
    </lineage>
</organism>
<accession>A0ABT9UE86</accession>
<keyword evidence="1" id="KW-0472">Membrane</keyword>
<protein>
    <submittedName>
        <fullName evidence="2">Membrane-anchored protein</fullName>
    </submittedName>
</protein>
<name>A0ABT9UE86_9MICC</name>
<dbReference type="EMBL" id="JAUSSY010000003">
    <property type="protein sequence ID" value="MDQ0117945.1"/>
    <property type="molecule type" value="Genomic_DNA"/>
</dbReference>
<sequence>MGDTVDIAWMLLNAAVLIVPIAIGVALLYWIIRLGVKHGLRSYYAENTRETGMEAPQPRGLG</sequence>
<dbReference type="Proteomes" id="UP001226389">
    <property type="component" value="Unassembled WGS sequence"/>
</dbReference>
<evidence type="ECO:0000313" key="2">
    <source>
        <dbReference type="EMBL" id="MDQ0117945.1"/>
    </source>
</evidence>
<feature type="transmembrane region" description="Helical" evidence="1">
    <location>
        <begin position="12"/>
        <end position="32"/>
    </location>
</feature>
<keyword evidence="1" id="KW-1133">Transmembrane helix</keyword>
<dbReference type="RefSeq" id="WP_307488686.1">
    <property type="nucleotide sequence ID" value="NZ_JAUSSY010000003.1"/>
</dbReference>